<evidence type="ECO:0000313" key="6">
    <source>
        <dbReference type="Proteomes" id="UP000199031"/>
    </source>
</evidence>
<dbReference type="Gene3D" id="2.60.120.10">
    <property type="entry name" value="Jelly Rolls"/>
    <property type="match status" value="1"/>
</dbReference>
<dbReference type="RefSeq" id="WP_090660542.1">
    <property type="nucleotide sequence ID" value="NZ_FOXQ01000010.1"/>
</dbReference>
<gene>
    <name evidence="5" type="ORF">SAMN05444277_11083</name>
</gene>
<dbReference type="PANTHER" id="PTHR43280:SF27">
    <property type="entry name" value="TRANSCRIPTIONAL REGULATOR MTLR"/>
    <property type="match status" value="1"/>
</dbReference>
<dbReference type="EMBL" id="FOXQ01000010">
    <property type="protein sequence ID" value="SFQ38000.1"/>
    <property type="molecule type" value="Genomic_DNA"/>
</dbReference>
<dbReference type="PROSITE" id="PS01124">
    <property type="entry name" value="HTH_ARAC_FAMILY_2"/>
    <property type="match status" value="1"/>
</dbReference>
<name>A0A1I5Y1L0_9BACT</name>
<dbReference type="SUPFAM" id="SSF51215">
    <property type="entry name" value="Regulatory protein AraC"/>
    <property type="match status" value="1"/>
</dbReference>
<dbReference type="Pfam" id="PF12833">
    <property type="entry name" value="HTH_18"/>
    <property type="match status" value="1"/>
</dbReference>
<dbReference type="Gene3D" id="1.10.10.60">
    <property type="entry name" value="Homeodomain-like"/>
    <property type="match status" value="2"/>
</dbReference>
<dbReference type="Proteomes" id="UP000199031">
    <property type="component" value="Unassembled WGS sequence"/>
</dbReference>
<dbReference type="SMART" id="SM00342">
    <property type="entry name" value="HTH_ARAC"/>
    <property type="match status" value="1"/>
</dbReference>
<keyword evidence="6" id="KW-1185">Reference proteome</keyword>
<keyword evidence="2 5" id="KW-0238">DNA-binding</keyword>
<accession>A0A1I5Y1L0</accession>
<keyword evidence="1" id="KW-0805">Transcription regulation</keyword>
<dbReference type="GO" id="GO:0043565">
    <property type="term" value="F:sequence-specific DNA binding"/>
    <property type="evidence" value="ECO:0007669"/>
    <property type="project" value="InterPro"/>
</dbReference>
<dbReference type="PANTHER" id="PTHR43280">
    <property type="entry name" value="ARAC-FAMILY TRANSCRIPTIONAL REGULATOR"/>
    <property type="match status" value="1"/>
</dbReference>
<keyword evidence="3" id="KW-0804">Transcription</keyword>
<feature type="domain" description="HTH araC/xylS-type" evidence="4">
    <location>
        <begin position="179"/>
        <end position="277"/>
    </location>
</feature>
<dbReference type="AlphaFoldDB" id="A0A1I5Y1L0"/>
<sequence length="287" mass="34235">MKPHYKPIPSESKLFKVEFQKTSQEFYYPWHYHAELELTFILSGQGVRYVGNSIENFHGEELVLLGSNLPHVWTEQDEPVTAIVIYLKEDFFDKNWMHSIEFESIRNLSVLMNKGIKVDPEVASALKLKFYELLNASPFEKLMILLQVLEYLSHNHKSRFLCGQEFTFDLDDTDKTRINCVYDYIQKNYQRQVSLADIASRLNMSEEYFSRYFSKTMKKPFFEFLNEYKINRACKLLIETDKQISEICYASGFESIPFFYRQFKKFKDCQPKAYRINFQKVLMYQPV</sequence>
<evidence type="ECO:0000256" key="1">
    <source>
        <dbReference type="ARBA" id="ARBA00023015"/>
    </source>
</evidence>
<dbReference type="GO" id="GO:0003700">
    <property type="term" value="F:DNA-binding transcription factor activity"/>
    <property type="evidence" value="ECO:0007669"/>
    <property type="project" value="InterPro"/>
</dbReference>
<proteinExistence type="predicted"/>
<protein>
    <submittedName>
        <fullName evidence="5">AraC-type DNA-binding protein</fullName>
    </submittedName>
</protein>
<dbReference type="SUPFAM" id="SSF46689">
    <property type="entry name" value="Homeodomain-like"/>
    <property type="match status" value="2"/>
</dbReference>
<organism evidence="5 6">
    <name type="scientific">Parafilimonas terrae</name>
    <dbReference type="NCBI Taxonomy" id="1465490"/>
    <lineage>
        <taxon>Bacteria</taxon>
        <taxon>Pseudomonadati</taxon>
        <taxon>Bacteroidota</taxon>
        <taxon>Chitinophagia</taxon>
        <taxon>Chitinophagales</taxon>
        <taxon>Chitinophagaceae</taxon>
        <taxon>Parafilimonas</taxon>
    </lineage>
</organism>
<dbReference type="InterPro" id="IPR037923">
    <property type="entry name" value="HTH-like"/>
</dbReference>
<dbReference type="STRING" id="1465490.SAMN05444277_11083"/>
<evidence type="ECO:0000313" key="5">
    <source>
        <dbReference type="EMBL" id="SFQ38000.1"/>
    </source>
</evidence>
<evidence type="ECO:0000256" key="2">
    <source>
        <dbReference type="ARBA" id="ARBA00023125"/>
    </source>
</evidence>
<dbReference type="InterPro" id="IPR014710">
    <property type="entry name" value="RmlC-like_jellyroll"/>
</dbReference>
<dbReference type="OrthoDB" id="792101at2"/>
<dbReference type="InterPro" id="IPR018060">
    <property type="entry name" value="HTH_AraC"/>
</dbReference>
<evidence type="ECO:0000259" key="4">
    <source>
        <dbReference type="PROSITE" id="PS01124"/>
    </source>
</evidence>
<evidence type="ECO:0000256" key="3">
    <source>
        <dbReference type="ARBA" id="ARBA00023163"/>
    </source>
</evidence>
<reference evidence="5 6" key="1">
    <citation type="submission" date="2016-10" db="EMBL/GenBank/DDBJ databases">
        <authorList>
            <person name="de Groot N.N."/>
        </authorList>
    </citation>
    <scope>NUCLEOTIDE SEQUENCE [LARGE SCALE GENOMIC DNA]</scope>
    <source>
        <strain evidence="5 6">DSM 28286</strain>
    </source>
</reference>
<dbReference type="InterPro" id="IPR009057">
    <property type="entry name" value="Homeodomain-like_sf"/>
</dbReference>